<feature type="domain" description="NTF2" evidence="4">
    <location>
        <begin position="30"/>
        <end position="85"/>
    </location>
</feature>
<dbReference type="AlphaFoldDB" id="A0A2K6TS96"/>
<dbReference type="OMA" id="RMMHERD"/>
<accession>A0A2K6TS96</accession>
<dbReference type="GO" id="GO:0003729">
    <property type="term" value="F:mRNA binding"/>
    <property type="evidence" value="ECO:0007669"/>
    <property type="project" value="TreeGrafter"/>
</dbReference>
<feature type="region of interest" description="Disordered" evidence="2">
    <location>
        <begin position="136"/>
        <end position="222"/>
    </location>
</feature>
<dbReference type="SMART" id="SM00360">
    <property type="entry name" value="RRM"/>
    <property type="match status" value="1"/>
</dbReference>
<evidence type="ECO:0008006" key="7">
    <source>
        <dbReference type="Google" id="ProtNLM"/>
    </source>
</evidence>
<evidence type="ECO:0000256" key="2">
    <source>
        <dbReference type="SAM" id="MobiDB-lite"/>
    </source>
</evidence>
<dbReference type="InterPro" id="IPR018222">
    <property type="entry name" value="Nuclear_transport_factor_2_euk"/>
</dbReference>
<protein>
    <recommendedName>
        <fullName evidence="7">G3BP stress granule assembly factor 2</fullName>
    </recommendedName>
</protein>
<sequence length="380" mass="42998">VGREFVRQCYTLLNKAPEYLHGFYGRNYSYVHGRVDASGNPQEAVYGHGFANSRKTERKFMPAFVLAPEGSVPNKFHVHNDMFRDEEEVFSDSEPELDEEDEVEEEQKERQPSPEPVQENANSGYYEAHPVTNGIEEPVEESSHEPEPAPESEIKTAELKPQVEKNLEELEEKSTPPPPAEPVSLPQEPPKLRVEAKPEVQSQPPPVREQTETRQRNTELNDSDNHRIIHYPDSHQLFVGNLPHDIDENELEEFFMSFGNVVELHINTKGVGGKLPNFGFVVLDDSEPVQRILIAKLIMFRGEVKNKRATRERETRGGGDDCRIIRRNDQDPGGPRGIVGGRMMHERDGRGPPPRDGMAQKVGSGRGTRQTEGCITGQRR</sequence>
<feature type="compositionally biased region" description="Acidic residues" evidence="2">
    <location>
        <begin position="86"/>
        <end position="106"/>
    </location>
</feature>
<dbReference type="InterPro" id="IPR012677">
    <property type="entry name" value="Nucleotide-bd_a/b_plait_sf"/>
</dbReference>
<evidence type="ECO:0000256" key="1">
    <source>
        <dbReference type="PROSITE-ProRule" id="PRU00176"/>
    </source>
</evidence>
<dbReference type="GeneTree" id="ENSGT00390000011365"/>
<dbReference type="SUPFAM" id="SSF54928">
    <property type="entry name" value="RNA-binding domain, RBD"/>
    <property type="match status" value="1"/>
</dbReference>
<evidence type="ECO:0000259" key="4">
    <source>
        <dbReference type="PROSITE" id="PS50177"/>
    </source>
</evidence>
<evidence type="ECO:0000259" key="3">
    <source>
        <dbReference type="PROSITE" id="PS50102"/>
    </source>
</evidence>
<dbReference type="SUPFAM" id="SSF54427">
    <property type="entry name" value="NTF2-like"/>
    <property type="match status" value="1"/>
</dbReference>
<evidence type="ECO:0000313" key="6">
    <source>
        <dbReference type="Proteomes" id="UP000233220"/>
    </source>
</evidence>
<dbReference type="PANTHER" id="PTHR10693">
    <property type="entry name" value="RAS GTPASE-ACTIVATING PROTEIN-BINDING PROTEIN"/>
    <property type="match status" value="1"/>
</dbReference>
<dbReference type="PROSITE" id="PS50177">
    <property type="entry name" value="NTF2_DOMAIN"/>
    <property type="match status" value="1"/>
</dbReference>
<keyword evidence="1" id="KW-0694">RNA-binding</keyword>
<feature type="compositionally biased region" description="Basic and acidic residues" evidence="2">
    <location>
        <begin position="141"/>
        <end position="174"/>
    </location>
</feature>
<proteinExistence type="predicted"/>
<feature type="compositionally biased region" description="Basic and acidic residues" evidence="2">
    <location>
        <begin position="209"/>
        <end position="222"/>
    </location>
</feature>
<dbReference type="PANTHER" id="PTHR10693:SF20">
    <property type="entry name" value="AT27578P"/>
    <property type="match status" value="1"/>
</dbReference>
<name>A0A2K6TS96_SAIBB</name>
<dbReference type="Gene3D" id="3.10.450.50">
    <property type="match status" value="2"/>
</dbReference>
<evidence type="ECO:0000313" key="5">
    <source>
        <dbReference type="Ensembl" id="ENSSBOP00000022540.1"/>
    </source>
</evidence>
<dbReference type="Pfam" id="PF00076">
    <property type="entry name" value="RRM_1"/>
    <property type="match status" value="1"/>
</dbReference>
<dbReference type="InterPro" id="IPR032710">
    <property type="entry name" value="NTF2-like_dom_sf"/>
</dbReference>
<dbReference type="InterPro" id="IPR035979">
    <property type="entry name" value="RBD_domain_sf"/>
</dbReference>
<dbReference type="PROSITE" id="PS50102">
    <property type="entry name" value="RRM"/>
    <property type="match status" value="1"/>
</dbReference>
<feature type="compositionally biased region" description="Basic and acidic residues" evidence="2">
    <location>
        <begin position="307"/>
        <end position="330"/>
    </location>
</feature>
<feature type="domain" description="RRM" evidence="3">
    <location>
        <begin position="235"/>
        <end position="317"/>
    </location>
</feature>
<dbReference type="Gene3D" id="3.30.70.330">
    <property type="match status" value="1"/>
</dbReference>
<reference evidence="5" key="2">
    <citation type="submission" date="2025-09" db="UniProtKB">
        <authorList>
            <consortium name="Ensembl"/>
        </authorList>
    </citation>
    <scope>IDENTIFICATION</scope>
</reference>
<dbReference type="Ensembl" id="ENSSBOT00000039390.1">
    <property type="protein sequence ID" value="ENSSBOP00000022540.1"/>
    <property type="gene ID" value="ENSSBOG00000027791.1"/>
</dbReference>
<feature type="region of interest" description="Disordered" evidence="2">
    <location>
        <begin position="307"/>
        <end position="380"/>
    </location>
</feature>
<dbReference type="STRING" id="39432.ENSSBOP00000022540"/>
<feature type="region of interest" description="Disordered" evidence="2">
    <location>
        <begin position="86"/>
        <end position="121"/>
    </location>
</feature>
<dbReference type="InterPro" id="IPR039539">
    <property type="entry name" value="Ras_GTPase_bind_prot"/>
</dbReference>
<dbReference type="Proteomes" id="UP000233220">
    <property type="component" value="Unplaced"/>
</dbReference>
<reference evidence="5" key="1">
    <citation type="submission" date="2025-08" db="UniProtKB">
        <authorList>
            <consortium name="Ensembl"/>
        </authorList>
    </citation>
    <scope>IDENTIFICATION</scope>
</reference>
<dbReference type="InterPro" id="IPR000504">
    <property type="entry name" value="RRM_dom"/>
</dbReference>
<organism evidence="5 6">
    <name type="scientific">Saimiri boliviensis boliviensis</name>
    <name type="common">Bolivian squirrel monkey</name>
    <dbReference type="NCBI Taxonomy" id="39432"/>
    <lineage>
        <taxon>Eukaryota</taxon>
        <taxon>Metazoa</taxon>
        <taxon>Chordata</taxon>
        <taxon>Craniata</taxon>
        <taxon>Vertebrata</taxon>
        <taxon>Euteleostomi</taxon>
        <taxon>Mammalia</taxon>
        <taxon>Eutheria</taxon>
        <taxon>Euarchontoglires</taxon>
        <taxon>Primates</taxon>
        <taxon>Haplorrhini</taxon>
        <taxon>Platyrrhini</taxon>
        <taxon>Cebidae</taxon>
        <taxon>Saimiriinae</taxon>
        <taxon>Saimiri</taxon>
    </lineage>
</organism>
<keyword evidence="6" id="KW-1185">Reference proteome</keyword>
<dbReference type="GO" id="GO:0005829">
    <property type="term" value="C:cytosol"/>
    <property type="evidence" value="ECO:0007669"/>
    <property type="project" value="TreeGrafter"/>
</dbReference>
<dbReference type="GO" id="GO:1990904">
    <property type="term" value="C:ribonucleoprotein complex"/>
    <property type="evidence" value="ECO:0007669"/>
    <property type="project" value="TreeGrafter"/>
</dbReference>